<dbReference type="Proteomes" id="UP000012046">
    <property type="component" value="Unassembled WGS sequence"/>
</dbReference>
<feature type="transmembrane region" description="Helical" evidence="1">
    <location>
        <begin position="197"/>
        <end position="215"/>
    </location>
</feature>
<feature type="transmembrane region" description="Helical" evidence="1">
    <location>
        <begin position="299"/>
        <end position="319"/>
    </location>
</feature>
<feature type="transmembrane region" description="Helical" evidence="1">
    <location>
        <begin position="110"/>
        <end position="130"/>
    </location>
</feature>
<evidence type="ECO:0000313" key="4">
    <source>
        <dbReference type="Proteomes" id="UP000012046"/>
    </source>
</evidence>
<feature type="transmembrane region" description="Helical" evidence="1">
    <location>
        <begin position="268"/>
        <end position="287"/>
    </location>
</feature>
<keyword evidence="1" id="KW-1133">Transmembrane helix</keyword>
<feature type="transmembrane region" description="Helical" evidence="1">
    <location>
        <begin position="235"/>
        <end position="256"/>
    </location>
</feature>
<dbReference type="PATRIC" id="fig|1129374.4.peg.2397"/>
<feature type="transmembrane region" description="Helical" evidence="1">
    <location>
        <begin position="172"/>
        <end position="190"/>
    </location>
</feature>
<evidence type="ECO:0000256" key="1">
    <source>
        <dbReference type="SAM" id="Phobius"/>
    </source>
</evidence>
<feature type="transmembrane region" description="Helical" evidence="1">
    <location>
        <begin position="340"/>
        <end position="359"/>
    </location>
</feature>
<evidence type="ECO:0000259" key="2">
    <source>
        <dbReference type="Pfam" id="PF01757"/>
    </source>
</evidence>
<dbReference type="STRING" id="1129374.AJE_12064"/>
<accession>H3ZGB6</accession>
<sequence length="362" mass="41433">MLLSSPWRMLLIWLIAGFALGTALKRLPGLRAYLQFAGKRTVLLLLPLMVGLWIIVPPQLYAEMVQKDGLSLSYWQFYLAFFELDHPLFANYQRGVWPHVDVNHLWFLRSLWRFTLLAMLLAPLLYLPGLNRLLTRLFTMPIGWFLVWVGALLLLCRYQFSGDSIRDLQGLLFFLLGMALVSVPGFWQQLNACRRPLGWFCLLNYLLLCLLYFQLQQPAQWPDYQQPMRFALRLSFSLQGVAVVAWLLALAQHYLNRPHRYLNIANRAVFPCYLVHQTLLIVAALWLTPHAVGALAEASLILVFTAAACALLVWLGWRLPWCSALIGLNTGYPFSQRQRFCGYLLGALLVSPLALRLLASAI</sequence>
<dbReference type="EMBL" id="AHTH01000039">
    <property type="protein sequence ID" value="EHR40436.1"/>
    <property type="molecule type" value="Genomic_DNA"/>
</dbReference>
<dbReference type="eggNOG" id="COG1835">
    <property type="taxonomic scope" value="Bacteria"/>
</dbReference>
<comment type="caution">
    <text evidence="3">The sequence shown here is derived from an EMBL/GenBank/DDBJ whole genome shotgun (WGS) entry which is preliminary data.</text>
</comment>
<organism evidence="3 4">
    <name type="scientific">Alishewanella jeotgali KCTC 22429</name>
    <dbReference type="NCBI Taxonomy" id="1129374"/>
    <lineage>
        <taxon>Bacteria</taxon>
        <taxon>Pseudomonadati</taxon>
        <taxon>Pseudomonadota</taxon>
        <taxon>Gammaproteobacteria</taxon>
        <taxon>Alteromonadales</taxon>
        <taxon>Alteromonadaceae</taxon>
        <taxon>Alishewanella</taxon>
    </lineage>
</organism>
<dbReference type="InterPro" id="IPR050623">
    <property type="entry name" value="Glucan_succinyl_AcylTrfase"/>
</dbReference>
<keyword evidence="1" id="KW-0812">Transmembrane</keyword>
<gene>
    <name evidence="3" type="ORF">AJE_12064</name>
</gene>
<dbReference type="PANTHER" id="PTHR36927:SF3">
    <property type="entry name" value="GLUCANS BIOSYNTHESIS PROTEIN C"/>
    <property type="match status" value="1"/>
</dbReference>
<evidence type="ECO:0000313" key="3">
    <source>
        <dbReference type="EMBL" id="EHR40436.1"/>
    </source>
</evidence>
<reference evidence="3 4" key="1">
    <citation type="journal article" date="2012" name="J. Bacteriol.">
        <title>Genome Sequence of Extracellular-Protease-Producing Alishewanella jeotgali Isolated from Traditional Korean Fermented Seafood.</title>
        <authorList>
            <person name="Jung J."/>
            <person name="Chun J."/>
            <person name="Park W."/>
        </authorList>
    </citation>
    <scope>NUCLEOTIDE SEQUENCE [LARGE SCALE GENOMIC DNA]</scope>
    <source>
        <strain evidence="3 4">KCTC 22429</strain>
    </source>
</reference>
<dbReference type="InterPro" id="IPR002656">
    <property type="entry name" value="Acyl_transf_3_dom"/>
</dbReference>
<feature type="domain" description="Acyltransferase 3" evidence="2">
    <location>
        <begin position="5"/>
        <end position="314"/>
    </location>
</feature>
<keyword evidence="1" id="KW-0472">Membrane</keyword>
<dbReference type="GO" id="GO:0016747">
    <property type="term" value="F:acyltransferase activity, transferring groups other than amino-acyl groups"/>
    <property type="evidence" value="ECO:0007669"/>
    <property type="project" value="InterPro"/>
</dbReference>
<dbReference type="AlphaFoldDB" id="H3ZGB6"/>
<name>H3ZGB6_9ALTE</name>
<protein>
    <recommendedName>
        <fullName evidence="2">Acyltransferase 3 domain-containing protein</fullName>
    </recommendedName>
</protein>
<dbReference type="PANTHER" id="PTHR36927">
    <property type="entry name" value="BLR4337 PROTEIN"/>
    <property type="match status" value="1"/>
</dbReference>
<feature type="transmembrane region" description="Helical" evidence="1">
    <location>
        <begin position="142"/>
        <end position="160"/>
    </location>
</feature>
<keyword evidence="4" id="KW-1185">Reference proteome</keyword>
<dbReference type="Pfam" id="PF01757">
    <property type="entry name" value="Acyl_transf_3"/>
    <property type="match status" value="1"/>
</dbReference>
<feature type="transmembrane region" description="Helical" evidence="1">
    <location>
        <begin position="41"/>
        <end position="60"/>
    </location>
</feature>
<proteinExistence type="predicted"/>